<evidence type="ECO:0000256" key="1">
    <source>
        <dbReference type="ARBA" id="ARBA00004245"/>
    </source>
</evidence>
<evidence type="ECO:0000256" key="4">
    <source>
        <dbReference type="ARBA" id="ARBA00022701"/>
    </source>
</evidence>
<gene>
    <name evidence="9" type="ORF">K2173_009561</name>
</gene>
<dbReference type="InterPro" id="IPR027329">
    <property type="entry name" value="TPX2_C"/>
</dbReference>
<name>A0AAV8U4E2_9ROSI</name>
<evidence type="ECO:0000256" key="5">
    <source>
        <dbReference type="ARBA" id="ARBA00023212"/>
    </source>
</evidence>
<evidence type="ECO:0000256" key="6">
    <source>
        <dbReference type="SAM" id="Coils"/>
    </source>
</evidence>
<comment type="subcellular location">
    <subcellularLocation>
        <location evidence="1">Cytoplasm</location>
        <location evidence="1">Cytoskeleton</location>
    </subcellularLocation>
</comment>
<dbReference type="PANTHER" id="PTHR31358:SF29">
    <property type="entry name" value="PROTEIN WVD2-LIKE 5-RELATED"/>
    <property type="match status" value="1"/>
</dbReference>
<dbReference type="GO" id="GO:0008017">
    <property type="term" value="F:microtubule binding"/>
    <property type="evidence" value="ECO:0007669"/>
    <property type="project" value="InterPro"/>
</dbReference>
<keyword evidence="3" id="KW-0963">Cytoplasm</keyword>
<feature type="region of interest" description="Disordered" evidence="7">
    <location>
        <begin position="299"/>
        <end position="370"/>
    </location>
</feature>
<dbReference type="GO" id="GO:0005874">
    <property type="term" value="C:microtubule"/>
    <property type="evidence" value="ECO:0007669"/>
    <property type="project" value="UniProtKB-KW"/>
</dbReference>
<feature type="domain" description="TPX2 C-terminal" evidence="8">
    <location>
        <begin position="218"/>
        <end position="290"/>
    </location>
</feature>
<keyword evidence="6" id="KW-0175">Coiled coil</keyword>
<reference evidence="9 10" key="1">
    <citation type="submission" date="2021-09" db="EMBL/GenBank/DDBJ databases">
        <title>Genomic insights and catalytic innovation underlie evolution of tropane alkaloids biosynthesis.</title>
        <authorList>
            <person name="Wang Y.-J."/>
            <person name="Tian T."/>
            <person name="Huang J.-P."/>
            <person name="Huang S.-X."/>
        </authorList>
    </citation>
    <scope>NUCLEOTIDE SEQUENCE [LARGE SCALE GENOMIC DNA]</scope>
    <source>
        <strain evidence="9">KIB-2018</strain>
        <tissue evidence="9">Leaf</tissue>
    </source>
</reference>
<keyword evidence="5" id="KW-0206">Cytoskeleton</keyword>
<accession>A0AAV8U4E2</accession>
<evidence type="ECO:0000256" key="7">
    <source>
        <dbReference type="SAM" id="MobiDB-lite"/>
    </source>
</evidence>
<feature type="region of interest" description="Disordered" evidence="7">
    <location>
        <begin position="82"/>
        <end position="143"/>
    </location>
</feature>
<proteinExistence type="inferred from homology"/>
<sequence length="407" mass="44831">MDSHNLVPVDALDMIHQNGVNQQSLTAVNENDNFGKVLTCGESTGNLENALHLDDSAANNSSSDVIGGLKLLVGKNGLPVSKDGVVKDVLNSEPRRPQGKSNDEKPLNAKNASVTQIRKGKDRKDAGAPPAIANGPTALNSRPKQTLKIKLFNEKHVPASKHSEKVDEESSDSLMEKAKLKPLKKGTAHNIEEDTQSLSPTTENVKPRKMGTLPNYGFSFKCDERAEKRKEFYTKLEEKIQAKEVEKSTLQAKSKETQEAEIKLLRKSLAFKATPMPNFYQEPPQPKTEPKKLALIVNVKQIPPTRPKSPKLGRRKSSFRSDTEGINCQTIRPGRLSLDEKVSQENPTKGLSPVPFKKPQRKSLPKLPSEKITLSNVTNATKEDNMKFSNEANQEAIIPPGEETVPS</sequence>
<comment type="similarity">
    <text evidence="2">Belongs to the TPX2 family.</text>
</comment>
<organism evidence="9 10">
    <name type="scientific">Erythroxylum novogranatense</name>
    <dbReference type="NCBI Taxonomy" id="1862640"/>
    <lineage>
        <taxon>Eukaryota</taxon>
        <taxon>Viridiplantae</taxon>
        <taxon>Streptophyta</taxon>
        <taxon>Embryophyta</taxon>
        <taxon>Tracheophyta</taxon>
        <taxon>Spermatophyta</taxon>
        <taxon>Magnoliopsida</taxon>
        <taxon>eudicotyledons</taxon>
        <taxon>Gunneridae</taxon>
        <taxon>Pentapetalae</taxon>
        <taxon>rosids</taxon>
        <taxon>fabids</taxon>
        <taxon>Malpighiales</taxon>
        <taxon>Erythroxylaceae</taxon>
        <taxon>Erythroxylum</taxon>
    </lineage>
</organism>
<evidence type="ECO:0000259" key="8">
    <source>
        <dbReference type="Pfam" id="PF06886"/>
    </source>
</evidence>
<protein>
    <recommendedName>
        <fullName evidence="8">TPX2 C-terminal domain-containing protein</fullName>
    </recommendedName>
</protein>
<feature type="compositionally biased region" description="Basic residues" evidence="7">
    <location>
        <begin position="308"/>
        <end position="318"/>
    </location>
</feature>
<dbReference type="InterPro" id="IPR044833">
    <property type="entry name" value="WDL5/6"/>
</dbReference>
<evidence type="ECO:0000313" key="9">
    <source>
        <dbReference type="EMBL" id="KAJ8774130.1"/>
    </source>
</evidence>
<dbReference type="EMBL" id="JAIWQS010000001">
    <property type="protein sequence ID" value="KAJ8774130.1"/>
    <property type="molecule type" value="Genomic_DNA"/>
</dbReference>
<keyword evidence="10" id="KW-1185">Reference proteome</keyword>
<dbReference type="PANTHER" id="PTHR31358">
    <property type="entry name" value="PROTEIN WVD2-LIKE 4"/>
    <property type="match status" value="1"/>
</dbReference>
<dbReference type="Pfam" id="PF06886">
    <property type="entry name" value="TPX2"/>
    <property type="match status" value="1"/>
</dbReference>
<feature type="coiled-coil region" evidence="6">
    <location>
        <begin position="233"/>
        <end position="260"/>
    </location>
</feature>
<dbReference type="AlphaFoldDB" id="A0AAV8U4E2"/>
<evidence type="ECO:0000256" key="3">
    <source>
        <dbReference type="ARBA" id="ARBA00022490"/>
    </source>
</evidence>
<feature type="compositionally biased region" description="Basic and acidic residues" evidence="7">
    <location>
        <begin position="93"/>
        <end position="107"/>
    </location>
</feature>
<dbReference type="Proteomes" id="UP001159364">
    <property type="component" value="Linkage Group LG01"/>
</dbReference>
<keyword evidence="4" id="KW-0493">Microtubule</keyword>
<evidence type="ECO:0000313" key="10">
    <source>
        <dbReference type="Proteomes" id="UP001159364"/>
    </source>
</evidence>
<evidence type="ECO:0000256" key="2">
    <source>
        <dbReference type="ARBA" id="ARBA00005885"/>
    </source>
</evidence>
<comment type="caution">
    <text evidence="9">The sequence shown here is derived from an EMBL/GenBank/DDBJ whole genome shotgun (WGS) entry which is preliminary data.</text>
</comment>